<keyword evidence="5" id="KW-0597">Phosphoprotein</keyword>
<proteinExistence type="predicted"/>
<keyword evidence="9" id="KW-1185">Reference proteome</keyword>
<gene>
    <name evidence="8" type="ORF">OC25_14775</name>
</gene>
<reference evidence="8 9" key="1">
    <citation type="submission" date="2014-10" db="EMBL/GenBank/DDBJ databases">
        <title>Pedobacter Kyungheensis.</title>
        <authorList>
            <person name="Anderson B.M."/>
            <person name="Newman J.D."/>
        </authorList>
    </citation>
    <scope>NUCLEOTIDE SEQUENCE [LARGE SCALE GENOMIC DNA]</scope>
    <source>
        <strain evidence="8 9">KACC 16221</strain>
    </source>
</reference>
<dbReference type="SMART" id="SM00448">
    <property type="entry name" value="REC"/>
    <property type="match status" value="1"/>
</dbReference>
<dbReference type="InterPro" id="IPR046947">
    <property type="entry name" value="LytR-like"/>
</dbReference>
<evidence type="ECO:0000313" key="8">
    <source>
        <dbReference type="EMBL" id="KIA92964.1"/>
    </source>
</evidence>
<keyword evidence="1" id="KW-0963">Cytoplasm</keyword>
<protein>
    <submittedName>
        <fullName evidence="8">Uncharacterized protein</fullName>
    </submittedName>
</protein>
<dbReference type="GO" id="GO:0003677">
    <property type="term" value="F:DNA binding"/>
    <property type="evidence" value="ECO:0007669"/>
    <property type="project" value="InterPro"/>
</dbReference>
<dbReference type="Pfam" id="PF00072">
    <property type="entry name" value="Response_reg"/>
    <property type="match status" value="1"/>
</dbReference>
<evidence type="ECO:0000256" key="3">
    <source>
        <dbReference type="ARBA" id="ARBA00023159"/>
    </source>
</evidence>
<evidence type="ECO:0000259" key="7">
    <source>
        <dbReference type="PROSITE" id="PS50930"/>
    </source>
</evidence>
<evidence type="ECO:0000256" key="4">
    <source>
        <dbReference type="ARBA" id="ARBA00037164"/>
    </source>
</evidence>
<comment type="function">
    <text evidence="4">Required for high-level post-exponential phase expression of a series of secreted proteins.</text>
</comment>
<dbReference type="Pfam" id="PF04397">
    <property type="entry name" value="LytTR"/>
    <property type="match status" value="1"/>
</dbReference>
<dbReference type="SMART" id="SM00850">
    <property type="entry name" value="LytTR"/>
    <property type="match status" value="1"/>
</dbReference>
<dbReference type="InterPro" id="IPR011006">
    <property type="entry name" value="CheY-like_superfamily"/>
</dbReference>
<organism evidence="8 9">
    <name type="scientific">Pedobacter kyungheensis</name>
    <dbReference type="NCBI Taxonomy" id="1069985"/>
    <lineage>
        <taxon>Bacteria</taxon>
        <taxon>Pseudomonadati</taxon>
        <taxon>Bacteroidota</taxon>
        <taxon>Sphingobacteriia</taxon>
        <taxon>Sphingobacteriales</taxon>
        <taxon>Sphingobacteriaceae</taxon>
        <taxon>Pedobacter</taxon>
    </lineage>
</organism>
<dbReference type="InterPro" id="IPR001789">
    <property type="entry name" value="Sig_transdc_resp-reg_receiver"/>
</dbReference>
<accession>A0A0C1FYK5</accession>
<evidence type="ECO:0000256" key="2">
    <source>
        <dbReference type="ARBA" id="ARBA00023012"/>
    </source>
</evidence>
<comment type="caution">
    <text evidence="8">The sequence shown here is derived from an EMBL/GenBank/DDBJ whole genome shotgun (WGS) entry which is preliminary data.</text>
</comment>
<dbReference type="SUPFAM" id="SSF52172">
    <property type="entry name" value="CheY-like"/>
    <property type="match status" value="1"/>
</dbReference>
<dbReference type="AlphaFoldDB" id="A0A0C1FYK5"/>
<feature type="domain" description="Response regulatory" evidence="6">
    <location>
        <begin position="13"/>
        <end position="127"/>
    </location>
</feature>
<keyword evidence="3" id="KW-0010">Activator</keyword>
<dbReference type="Gene3D" id="2.40.50.1020">
    <property type="entry name" value="LytTr DNA-binding domain"/>
    <property type="match status" value="1"/>
</dbReference>
<dbReference type="InterPro" id="IPR007492">
    <property type="entry name" value="LytTR_DNA-bd_dom"/>
</dbReference>
<feature type="modified residue" description="4-aspartylphosphate" evidence="5">
    <location>
        <position position="66"/>
    </location>
</feature>
<dbReference type="Gene3D" id="3.40.50.2300">
    <property type="match status" value="1"/>
</dbReference>
<dbReference type="GO" id="GO:0000156">
    <property type="term" value="F:phosphorelay response regulator activity"/>
    <property type="evidence" value="ECO:0007669"/>
    <property type="project" value="InterPro"/>
</dbReference>
<dbReference type="PROSITE" id="PS50930">
    <property type="entry name" value="HTH_LYTTR"/>
    <property type="match status" value="1"/>
</dbReference>
<evidence type="ECO:0000256" key="5">
    <source>
        <dbReference type="PROSITE-ProRule" id="PRU00169"/>
    </source>
</evidence>
<dbReference type="PROSITE" id="PS50110">
    <property type="entry name" value="RESPONSE_REGULATORY"/>
    <property type="match status" value="1"/>
</dbReference>
<feature type="domain" description="HTH LytTR-type" evidence="7">
    <location>
        <begin position="152"/>
        <end position="245"/>
    </location>
</feature>
<dbReference type="PANTHER" id="PTHR37299:SF3">
    <property type="entry name" value="STAGE 0 SPORULATION PROTEIN A HOMOLOG"/>
    <property type="match status" value="1"/>
</dbReference>
<evidence type="ECO:0000259" key="6">
    <source>
        <dbReference type="PROSITE" id="PS50110"/>
    </source>
</evidence>
<evidence type="ECO:0000256" key="1">
    <source>
        <dbReference type="ARBA" id="ARBA00022490"/>
    </source>
</evidence>
<dbReference type="EMBL" id="JSYN01000017">
    <property type="protein sequence ID" value="KIA92964.1"/>
    <property type="molecule type" value="Genomic_DNA"/>
</dbReference>
<name>A0A0C1FYK5_9SPHI</name>
<evidence type="ECO:0000313" key="9">
    <source>
        <dbReference type="Proteomes" id="UP000031246"/>
    </source>
</evidence>
<dbReference type="Proteomes" id="UP000031246">
    <property type="component" value="Unassembled WGS sequence"/>
</dbReference>
<dbReference type="PANTHER" id="PTHR37299">
    <property type="entry name" value="TRANSCRIPTIONAL REGULATOR-RELATED"/>
    <property type="match status" value="1"/>
</dbReference>
<keyword evidence="2" id="KW-0902">Two-component regulatory system</keyword>
<sequence>MNCCLKYLGIMYTCLIIDDEPSALEIITDYVAAHSQLKLLKSYSIAETARKEIEHIKKTVDVIFLDIEMPGINGIDLAKLIKHKTRKLIFTTAHANYAIDSYELEADAFLLKPFSQLKFDQTIKKIFSLPTPSQTNKTEDFVLLKSSEQRNRFIKIKLDKIYAVEAQQHEIKVHLEQEIIFSNSSFAEALTLLPPEKGFSQIHRSFIIAENQIKTLERSYVILNNGTKLNIGRKYLNFYHKLSRKDQNFP</sequence>